<reference evidence="12 14" key="3">
    <citation type="submission" date="2016-10" db="EMBL/GenBank/DDBJ databases">
        <authorList>
            <person name="Varghese N."/>
            <person name="Submissions S."/>
        </authorList>
    </citation>
    <scope>NUCLEOTIDE SEQUENCE [LARGE SCALE GENOMIC DNA]</scope>
    <source>
        <strain evidence="12 14">CGMCC 1.6501</strain>
    </source>
</reference>
<dbReference type="Proteomes" id="UP000034029">
    <property type="component" value="Chromosome"/>
</dbReference>
<dbReference type="SUPFAM" id="SSF47240">
    <property type="entry name" value="Ferritin-like"/>
    <property type="match status" value="1"/>
</dbReference>
<dbReference type="KEGG" id="shv:AAT16_00905"/>
<evidence type="ECO:0000313" key="12">
    <source>
        <dbReference type="EMBL" id="SFK75892.1"/>
    </source>
</evidence>
<evidence type="ECO:0000256" key="3">
    <source>
        <dbReference type="ARBA" id="ARBA00022434"/>
    </source>
</evidence>
<evidence type="ECO:0000313" key="14">
    <source>
        <dbReference type="Proteomes" id="UP000183090"/>
    </source>
</evidence>
<comment type="function">
    <text evidence="1 9">Iron-storage protein.</text>
</comment>
<comment type="similarity">
    <text evidence="2 9">Belongs to the ferritin family. Prokaryotic subfamily.</text>
</comment>
<feature type="binding site" evidence="8">
    <location>
        <position position="17"/>
    </location>
    <ligand>
        <name>Fe cation</name>
        <dbReference type="ChEBI" id="CHEBI:24875"/>
        <label>1</label>
    </ligand>
</feature>
<dbReference type="InterPro" id="IPR009040">
    <property type="entry name" value="Ferritin-like_diiron"/>
</dbReference>
<feature type="binding site" evidence="8">
    <location>
        <position position="50"/>
    </location>
    <ligand>
        <name>Fe cation</name>
        <dbReference type="ChEBI" id="CHEBI:24875"/>
        <label>1</label>
    </ligand>
</feature>
<gene>
    <name evidence="11" type="ORF">AAT16_00905</name>
    <name evidence="12" type="ORF">SAMN05216235_1551</name>
</gene>
<dbReference type="RefSeq" id="WP_046789100.1">
    <property type="nucleotide sequence ID" value="NZ_CP011366.1"/>
</dbReference>
<dbReference type="PROSITE" id="PS50905">
    <property type="entry name" value="FERRITIN_LIKE"/>
    <property type="match status" value="1"/>
</dbReference>
<feature type="binding site" evidence="8">
    <location>
        <position position="94"/>
    </location>
    <ligand>
        <name>Fe cation</name>
        <dbReference type="ChEBI" id="CHEBI:24875"/>
        <label>1</label>
    </ligand>
</feature>
<dbReference type="EMBL" id="CP011366">
    <property type="protein sequence ID" value="AKG72904.1"/>
    <property type="molecule type" value="Genomic_DNA"/>
</dbReference>
<evidence type="ECO:0000313" key="11">
    <source>
        <dbReference type="EMBL" id="AKG72904.1"/>
    </source>
</evidence>
<dbReference type="GO" id="GO:0008198">
    <property type="term" value="F:ferrous iron binding"/>
    <property type="evidence" value="ECO:0007669"/>
    <property type="project" value="TreeGrafter"/>
</dbReference>
<keyword evidence="3 9" id="KW-0409">Iron storage</keyword>
<evidence type="ECO:0000259" key="10">
    <source>
        <dbReference type="PROSITE" id="PS50905"/>
    </source>
</evidence>
<dbReference type="InterPro" id="IPR008331">
    <property type="entry name" value="Ferritin_DPS_dom"/>
</dbReference>
<evidence type="ECO:0000256" key="4">
    <source>
        <dbReference type="ARBA" id="ARBA00022723"/>
    </source>
</evidence>
<evidence type="ECO:0000256" key="8">
    <source>
        <dbReference type="PIRSR" id="PIRSR601519-1"/>
    </source>
</evidence>
<dbReference type="CDD" id="cd01055">
    <property type="entry name" value="Nonheme_Ferritin"/>
    <property type="match status" value="1"/>
</dbReference>
<protein>
    <recommendedName>
        <fullName evidence="9">Ferritin</fullName>
        <ecNumber evidence="9">1.16.3.2</ecNumber>
    </recommendedName>
</protein>
<feature type="domain" description="Ferritin-like diiron" evidence="10">
    <location>
        <begin position="1"/>
        <end position="145"/>
    </location>
</feature>
<reference evidence="11 13" key="1">
    <citation type="journal article" date="2015" name="Int. J. Syst. Evol. Microbiol.">
        <title>Complete genome sequence of Salinicoccus halodurans H3B36, isolated from the Qaidam Basin in China.</title>
        <authorList>
            <person name="Jiang K."/>
            <person name="Xue Y."/>
            <person name="Ma Y."/>
        </authorList>
    </citation>
    <scope>NUCLEOTIDE SEQUENCE [LARGE SCALE GENOMIC DNA]</scope>
    <source>
        <strain evidence="11 13">H3B36</strain>
    </source>
</reference>
<evidence type="ECO:0000313" key="13">
    <source>
        <dbReference type="Proteomes" id="UP000034029"/>
    </source>
</evidence>
<evidence type="ECO:0000256" key="1">
    <source>
        <dbReference type="ARBA" id="ARBA00002485"/>
    </source>
</evidence>
<accession>A0A0F7HIU3</accession>
<dbReference type="InterPro" id="IPR012347">
    <property type="entry name" value="Ferritin-like"/>
</dbReference>
<dbReference type="AlphaFoldDB" id="A0A0F7HIU3"/>
<dbReference type="EMBL" id="FOTB01000003">
    <property type="protein sequence ID" value="SFK75892.1"/>
    <property type="molecule type" value="Genomic_DNA"/>
</dbReference>
<dbReference type="Proteomes" id="UP000183090">
    <property type="component" value="Unassembled WGS sequence"/>
</dbReference>
<keyword evidence="4 8" id="KW-0479">Metal-binding</keyword>
<evidence type="ECO:0000256" key="2">
    <source>
        <dbReference type="ARBA" id="ARBA00006950"/>
    </source>
</evidence>
<evidence type="ECO:0000256" key="6">
    <source>
        <dbReference type="ARBA" id="ARBA00023004"/>
    </source>
</evidence>
<dbReference type="PANTHER" id="PTHR11431">
    <property type="entry name" value="FERRITIN"/>
    <property type="match status" value="1"/>
</dbReference>
<name>A0A0F7HIU3_9STAP</name>
<dbReference type="InterPro" id="IPR009078">
    <property type="entry name" value="Ferritin-like_SF"/>
</dbReference>
<dbReference type="FunFam" id="1.20.1260.10:FF:000001">
    <property type="entry name" value="Non-heme ferritin"/>
    <property type="match status" value="1"/>
</dbReference>
<keyword evidence="5" id="KW-0560">Oxidoreductase</keyword>
<dbReference type="GO" id="GO:0004322">
    <property type="term" value="F:ferroxidase activity"/>
    <property type="evidence" value="ECO:0007669"/>
    <property type="project" value="TreeGrafter"/>
</dbReference>
<evidence type="ECO:0000256" key="9">
    <source>
        <dbReference type="RuleBase" id="RU361145"/>
    </source>
</evidence>
<keyword evidence="13" id="KW-1185">Reference proteome</keyword>
<dbReference type="Gene3D" id="1.20.1260.10">
    <property type="match status" value="1"/>
</dbReference>
<organism evidence="12 14">
    <name type="scientific">Salinicoccus halodurans</name>
    <dbReference type="NCBI Taxonomy" id="407035"/>
    <lineage>
        <taxon>Bacteria</taxon>
        <taxon>Bacillati</taxon>
        <taxon>Bacillota</taxon>
        <taxon>Bacilli</taxon>
        <taxon>Bacillales</taxon>
        <taxon>Staphylococcaceae</taxon>
        <taxon>Salinicoccus</taxon>
    </lineage>
</organism>
<keyword evidence="6 8" id="KW-0408">Iron</keyword>
<sequence>MLSEKLKEALNNQMNNEFAAAHEYMAMAAYCESRSYEGFANFYIQQAKEERFHGMKLYDYLNDRGVRAVFKEIPAPTTDYNSILDTFKAGLAQEKEVTKSFYNISDVATDEKEYATLSFIRWFLDEQVEEEATFERHIDYIERIKDDNNALFIYERELAKRSFDEENE</sequence>
<reference evidence="13" key="2">
    <citation type="submission" date="2015-04" db="EMBL/GenBank/DDBJ databases">
        <title>Complete genome sequence of Salinicoccus halodurans strain H3B36, isolated from the Qaidam basin of China.</title>
        <authorList>
            <person name="Ma Y."/>
            <person name="Jiang K."/>
            <person name="Xue Y."/>
        </authorList>
    </citation>
    <scope>NUCLEOTIDE SEQUENCE [LARGE SCALE GENOMIC DNA]</scope>
    <source>
        <strain evidence="13">H3B36</strain>
    </source>
</reference>
<proteinExistence type="inferred from homology"/>
<feature type="binding site" evidence="8">
    <location>
        <position position="127"/>
    </location>
    <ligand>
        <name>Fe cation</name>
        <dbReference type="ChEBI" id="CHEBI:24875"/>
        <label>1</label>
    </ligand>
</feature>
<comment type="subcellular location">
    <subcellularLocation>
        <location evidence="9">Cytoplasm</location>
    </subcellularLocation>
</comment>
<dbReference type="PANTHER" id="PTHR11431:SF127">
    <property type="entry name" value="BACTERIAL NON-HEME FERRITIN"/>
    <property type="match status" value="1"/>
</dbReference>
<evidence type="ECO:0000256" key="7">
    <source>
        <dbReference type="ARBA" id="ARBA00048035"/>
    </source>
</evidence>
<dbReference type="GO" id="GO:0006826">
    <property type="term" value="P:iron ion transport"/>
    <property type="evidence" value="ECO:0007669"/>
    <property type="project" value="InterPro"/>
</dbReference>
<dbReference type="InterPro" id="IPR001519">
    <property type="entry name" value="Ferritin"/>
</dbReference>
<feature type="binding site" evidence="8">
    <location>
        <position position="53"/>
    </location>
    <ligand>
        <name>Fe cation</name>
        <dbReference type="ChEBI" id="CHEBI:24875"/>
        <label>1</label>
    </ligand>
</feature>
<keyword evidence="9" id="KW-0963">Cytoplasm</keyword>
<comment type="catalytic activity">
    <reaction evidence="7 9">
        <text>4 Fe(2+) + O2 + 6 H2O = 4 iron(III) oxide-hydroxide + 12 H(+)</text>
        <dbReference type="Rhea" id="RHEA:11972"/>
        <dbReference type="ChEBI" id="CHEBI:15377"/>
        <dbReference type="ChEBI" id="CHEBI:15378"/>
        <dbReference type="ChEBI" id="CHEBI:15379"/>
        <dbReference type="ChEBI" id="CHEBI:29033"/>
        <dbReference type="ChEBI" id="CHEBI:78619"/>
        <dbReference type="EC" id="1.16.3.2"/>
    </reaction>
</comment>
<dbReference type="GO" id="GO:0042802">
    <property type="term" value="F:identical protein binding"/>
    <property type="evidence" value="ECO:0007669"/>
    <property type="project" value="UniProtKB-ARBA"/>
</dbReference>
<dbReference type="GO" id="GO:0008199">
    <property type="term" value="F:ferric iron binding"/>
    <property type="evidence" value="ECO:0007669"/>
    <property type="project" value="InterPro"/>
</dbReference>
<dbReference type="Pfam" id="PF00210">
    <property type="entry name" value="Ferritin"/>
    <property type="match status" value="1"/>
</dbReference>
<dbReference type="GO" id="GO:0006879">
    <property type="term" value="P:intracellular iron ion homeostasis"/>
    <property type="evidence" value="ECO:0007669"/>
    <property type="project" value="UniProtKB-KW"/>
</dbReference>
<dbReference type="GO" id="GO:0005829">
    <property type="term" value="C:cytosol"/>
    <property type="evidence" value="ECO:0007669"/>
    <property type="project" value="TreeGrafter"/>
</dbReference>
<dbReference type="InterPro" id="IPR041719">
    <property type="entry name" value="Ferritin_prok"/>
</dbReference>
<dbReference type="EC" id="1.16.3.2" evidence="9"/>
<dbReference type="OrthoDB" id="9801481at2"/>
<evidence type="ECO:0000256" key="5">
    <source>
        <dbReference type="ARBA" id="ARBA00023002"/>
    </source>
</evidence>